<dbReference type="Pfam" id="PF01288">
    <property type="entry name" value="HPPK"/>
    <property type="match status" value="1"/>
</dbReference>
<keyword evidence="7" id="KW-0067">ATP-binding</keyword>
<proteinExistence type="predicted"/>
<comment type="catalytic activity">
    <reaction evidence="1">
        <text>6-hydroxymethyl-7,8-dihydropterin + ATP = (7,8-dihydropterin-6-yl)methyl diphosphate + AMP + H(+)</text>
        <dbReference type="Rhea" id="RHEA:11412"/>
        <dbReference type="ChEBI" id="CHEBI:15378"/>
        <dbReference type="ChEBI" id="CHEBI:30616"/>
        <dbReference type="ChEBI" id="CHEBI:44841"/>
        <dbReference type="ChEBI" id="CHEBI:72950"/>
        <dbReference type="ChEBI" id="CHEBI:456215"/>
        <dbReference type="EC" id="2.7.6.3"/>
    </reaction>
</comment>
<dbReference type="CDD" id="cd00483">
    <property type="entry name" value="HPPK"/>
    <property type="match status" value="1"/>
</dbReference>
<protein>
    <recommendedName>
        <fullName evidence="3">2-amino-4-hydroxy-6-hydroxymethyldihydropteridine diphosphokinase</fullName>
        <ecNumber evidence="3">2.7.6.3</ecNumber>
    </recommendedName>
</protein>
<dbReference type="PROSITE" id="PS00794">
    <property type="entry name" value="HPPK"/>
    <property type="match status" value="1"/>
</dbReference>
<dbReference type="EMBL" id="JBHSRD010000003">
    <property type="protein sequence ID" value="MFC6006919.1"/>
    <property type="molecule type" value="Genomic_DNA"/>
</dbReference>
<dbReference type="Gene3D" id="3.30.70.560">
    <property type="entry name" value="7,8-Dihydro-6-hydroxymethylpterin-pyrophosphokinase HPPK"/>
    <property type="match status" value="1"/>
</dbReference>
<evidence type="ECO:0000256" key="7">
    <source>
        <dbReference type="ARBA" id="ARBA00022840"/>
    </source>
</evidence>
<evidence type="ECO:0000256" key="3">
    <source>
        <dbReference type="ARBA" id="ARBA00013253"/>
    </source>
</evidence>
<evidence type="ECO:0000256" key="2">
    <source>
        <dbReference type="ARBA" id="ARBA00005051"/>
    </source>
</evidence>
<dbReference type="Proteomes" id="UP001596189">
    <property type="component" value="Unassembled WGS sequence"/>
</dbReference>
<evidence type="ECO:0000259" key="9">
    <source>
        <dbReference type="PROSITE" id="PS00794"/>
    </source>
</evidence>
<organism evidence="10 11">
    <name type="scientific">Angustibacter luteus</name>
    <dbReference type="NCBI Taxonomy" id="658456"/>
    <lineage>
        <taxon>Bacteria</taxon>
        <taxon>Bacillati</taxon>
        <taxon>Actinomycetota</taxon>
        <taxon>Actinomycetes</taxon>
        <taxon>Kineosporiales</taxon>
        <taxon>Kineosporiaceae</taxon>
    </lineage>
</organism>
<evidence type="ECO:0000313" key="10">
    <source>
        <dbReference type="EMBL" id="MFC6006919.1"/>
    </source>
</evidence>
<dbReference type="PANTHER" id="PTHR43071:SF1">
    <property type="entry name" value="2-AMINO-4-HYDROXY-6-HYDROXYMETHYLDIHYDROPTERIDINE PYROPHOSPHOKINASE"/>
    <property type="match status" value="1"/>
</dbReference>
<evidence type="ECO:0000313" key="11">
    <source>
        <dbReference type="Proteomes" id="UP001596189"/>
    </source>
</evidence>
<keyword evidence="11" id="KW-1185">Reference proteome</keyword>
<name>A0ABW1JCL6_9ACTN</name>
<evidence type="ECO:0000256" key="8">
    <source>
        <dbReference type="ARBA" id="ARBA00022909"/>
    </source>
</evidence>
<dbReference type="InterPro" id="IPR035907">
    <property type="entry name" value="Hppk_sf"/>
</dbReference>
<accession>A0ABW1JCL6</accession>
<evidence type="ECO:0000256" key="6">
    <source>
        <dbReference type="ARBA" id="ARBA00022777"/>
    </source>
</evidence>
<keyword evidence="6" id="KW-0418">Kinase</keyword>
<evidence type="ECO:0000256" key="4">
    <source>
        <dbReference type="ARBA" id="ARBA00022679"/>
    </source>
</evidence>
<comment type="pathway">
    <text evidence="2">Cofactor biosynthesis; tetrahydrofolate biosynthesis; 2-amino-4-hydroxy-6-hydroxymethyl-7,8-dihydropteridine diphosphate from 7,8-dihydroneopterin triphosphate: step 4/4.</text>
</comment>
<evidence type="ECO:0000256" key="1">
    <source>
        <dbReference type="ARBA" id="ARBA00000198"/>
    </source>
</evidence>
<dbReference type="GO" id="GO:0003848">
    <property type="term" value="F:2-amino-4-hydroxy-6-hydroxymethyldihydropteridine diphosphokinase activity"/>
    <property type="evidence" value="ECO:0007669"/>
    <property type="project" value="UniProtKB-EC"/>
</dbReference>
<dbReference type="NCBIfam" id="TIGR01498">
    <property type="entry name" value="folK"/>
    <property type="match status" value="1"/>
</dbReference>
<comment type="caution">
    <text evidence="10">The sequence shown here is derived from an EMBL/GenBank/DDBJ whole genome shotgun (WGS) entry which is preliminary data.</text>
</comment>
<dbReference type="PANTHER" id="PTHR43071">
    <property type="entry name" value="2-AMINO-4-HYDROXY-6-HYDROXYMETHYLDIHYDROPTERIDINE PYROPHOSPHOKINASE"/>
    <property type="match status" value="1"/>
</dbReference>
<sequence>MSPLVGPVGGDVEVVLALGANLGDREGTLRAALAELDETEGVAVQGVSPLVETDPVGGPEQPDYLNLVATARTSLGPFELLDVCHEVERQHGREREVRWGARTLDVDVIAYGRPGSTSEVVSADPALTLPHPRAHERAFVLSPWSQLVPDAQLRLPDGSVRPVADLLAEAADRDGVRSC</sequence>
<evidence type="ECO:0000256" key="5">
    <source>
        <dbReference type="ARBA" id="ARBA00022741"/>
    </source>
</evidence>
<keyword evidence="8" id="KW-0289">Folate biosynthesis</keyword>
<dbReference type="EC" id="2.7.6.3" evidence="3"/>
<keyword evidence="4 10" id="KW-0808">Transferase</keyword>
<reference evidence="11" key="1">
    <citation type="journal article" date="2019" name="Int. J. Syst. Evol. Microbiol.">
        <title>The Global Catalogue of Microorganisms (GCM) 10K type strain sequencing project: providing services to taxonomists for standard genome sequencing and annotation.</title>
        <authorList>
            <consortium name="The Broad Institute Genomics Platform"/>
            <consortium name="The Broad Institute Genome Sequencing Center for Infectious Disease"/>
            <person name="Wu L."/>
            <person name="Ma J."/>
        </authorList>
    </citation>
    <scope>NUCLEOTIDE SEQUENCE [LARGE SCALE GENOMIC DNA]</scope>
    <source>
        <strain evidence="11">KACC 14249</strain>
    </source>
</reference>
<dbReference type="RefSeq" id="WP_345718385.1">
    <property type="nucleotide sequence ID" value="NZ_BAABFP010000008.1"/>
</dbReference>
<feature type="domain" description="7,8-dihydro-6-hydroxymethylpterin-pyrophosphokinase" evidence="9">
    <location>
        <begin position="98"/>
        <end position="109"/>
    </location>
</feature>
<dbReference type="SUPFAM" id="SSF55083">
    <property type="entry name" value="6-hydroxymethyl-7,8-dihydropterin pyrophosphokinase, HPPK"/>
    <property type="match status" value="1"/>
</dbReference>
<dbReference type="InterPro" id="IPR000550">
    <property type="entry name" value="Hppk"/>
</dbReference>
<keyword evidence="5" id="KW-0547">Nucleotide-binding</keyword>
<gene>
    <name evidence="10" type="primary">folK</name>
    <name evidence="10" type="ORF">ACFQDO_07225</name>
</gene>